<dbReference type="InterPro" id="IPR001810">
    <property type="entry name" value="F-box_dom"/>
</dbReference>
<accession>A0A2G5VTX1</accession>
<dbReference type="EMBL" id="PDUG01000001">
    <property type="protein sequence ID" value="PIC55141.1"/>
    <property type="molecule type" value="Genomic_DNA"/>
</dbReference>
<feature type="domain" description="F-box" evidence="2">
    <location>
        <begin position="54"/>
        <end position="93"/>
    </location>
</feature>
<evidence type="ECO:0000259" key="2">
    <source>
        <dbReference type="Pfam" id="PF00646"/>
    </source>
</evidence>
<dbReference type="Proteomes" id="UP000230233">
    <property type="component" value="Chromosome I"/>
</dbReference>
<evidence type="ECO:0000313" key="3">
    <source>
        <dbReference type="EMBL" id="PIC55141.1"/>
    </source>
</evidence>
<dbReference type="InterPro" id="IPR042317">
    <property type="entry name" value="She-1-like"/>
</dbReference>
<gene>
    <name evidence="3" type="primary">Cnig_chr_I.g541</name>
    <name evidence="3" type="ORF">B9Z55_000541</name>
</gene>
<comment type="caution">
    <text evidence="3">The sequence shown here is derived from an EMBL/GenBank/DDBJ whole genome shotgun (WGS) entry which is preliminary data.</text>
</comment>
<keyword evidence="4" id="KW-1185">Reference proteome</keyword>
<evidence type="ECO:0000313" key="4">
    <source>
        <dbReference type="Proteomes" id="UP000230233"/>
    </source>
</evidence>
<evidence type="ECO:0000256" key="1">
    <source>
        <dbReference type="SAM" id="MobiDB-lite"/>
    </source>
</evidence>
<reference evidence="4" key="1">
    <citation type="submission" date="2017-10" db="EMBL/GenBank/DDBJ databases">
        <title>Rapid genome shrinkage in a self-fertile nematode reveals novel sperm competition proteins.</title>
        <authorList>
            <person name="Yin D."/>
            <person name="Schwarz E.M."/>
            <person name="Thomas C.G."/>
            <person name="Felde R.L."/>
            <person name="Korf I.F."/>
            <person name="Cutter A.D."/>
            <person name="Schartner C.M."/>
            <person name="Ralston E.J."/>
            <person name="Meyer B.J."/>
            <person name="Haag E.S."/>
        </authorList>
    </citation>
    <scope>NUCLEOTIDE SEQUENCE [LARGE SCALE GENOMIC DNA]</scope>
    <source>
        <strain evidence="4">JU1422</strain>
    </source>
</reference>
<dbReference type="PANTHER" id="PTHR31006:SF3">
    <property type="entry name" value="F-BOX DOMAIN-CONTAINING PROTEIN-RELATED"/>
    <property type="match status" value="1"/>
</dbReference>
<proteinExistence type="predicted"/>
<dbReference type="Pfam" id="PF00646">
    <property type="entry name" value="F-box"/>
    <property type="match status" value="1"/>
</dbReference>
<dbReference type="PANTHER" id="PTHR31006">
    <property type="entry name" value="F-BOX DOMAIN-CONTAINING PROTEIN-RELATED-RELATED"/>
    <property type="match status" value="1"/>
</dbReference>
<feature type="region of interest" description="Disordered" evidence="1">
    <location>
        <begin position="340"/>
        <end position="360"/>
    </location>
</feature>
<name>A0A2G5VTX1_9PELO</name>
<organism evidence="3 4">
    <name type="scientific">Caenorhabditis nigoni</name>
    <dbReference type="NCBI Taxonomy" id="1611254"/>
    <lineage>
        <taxon>Eukaryota</taxon>
        <taxon>Metazoa</taxon>
        <taxon>Ecdysozoa</taxon>
        <taxon>Nematoda</taxon>
        <taxon>Chromadorea</taxon>
        <taxon>Rhabditida</taxon>
        <taxon>Rhabditina</taxon>
        <taxon>Rhabditomorpha</taxon>
        <taxon>Rhabditoidea</taxon>
        <taxon>Rhabditidae</taxon>
        <taxon>Peloderinae</taxon>
        <taxon>Caenorhabditis</taxon>
    </lineage>
</organism>
<sequence>MRNDVANRRRSFRALKILGILHITVVRTLMSSDLKNLTEKTAKLSIDPIYETNWCDMPAEIKLECIGKMKFNERLSLRCTAKAERSLVDSQKVEIDEGRFGEDNEQSTFVLLIDNKRYFVKDSKYMNDAFELLNYIKKVGDFKTLYFSLGFAVLFAVYERFHTDDGLFTAKEIEFSNGIFNTVVAVLRKIKNGVESIKLRYGGLDSDQLAGILAIPHVQNVSYWHIHDYEGTDSLHKVAQMWIDKNAKLGSTFQVSNYDDGSFAEFLEHLDDRILSKNEQRVRIRTNNADCHILLERGLNEISEIVDFPQYFRLKVISAEMKESEYDNDCKEWICIMDPEVSSDSDNSSEQSDDVHEYDD</sequence>
<protein>
    <recommendedName>
        <fullName evidence="2">F-box domain-containing protein</fullName>
    </recommendedName>
</protein>
<dbReference type="AlphaFoldDB" id="A0A2G5VTX1"/>